<dbReference type="Pfam" id="PF00239">
    <property type="entry name" value="Resolvase"/>
    <property type="match status" value="1"/>
</dbReference>
<feature type="domain" description="Resolvase/invertase-type recombinase catalytic" evidence="1">
    <location>
        <begin position="1"/>
        <end position="142"/>
    </location>
</feature>
<gene>
    <name evidence="2" type="ORF">A5866_000036</name>
</gene>
<organism evidence="2 3">
    <name type="scientific">Candidatus Enterococcus lemimoniae</name>
    <dbReference type="NCBI Taxonomy" id="1834167"/>
    <lineage>
        <taxon>Bacteria</taxon>
        <taxon>Bacillati</taxon>
        <taxon>Bacillota</taxon>
        <taxon>Bacilli</taxon>
        <taxon>Lactobacillales</taxon>
        <taxon>Enterococcaceae</taxon>
        <taxon>Enterococcus</taxon>
    </lineage>
</organism>
<sequence length="200" mass="23499">MKLGYLALYMNKSQLPELKNQLEKLTVEKIFIDSTSNKDVEITEFQHMLELIQPGDEVIFLTLDHLGKNNKEIRDRVIAIHSKKARLKVIDAEFLNFHTENQQFNELGFQLFVDLLEEIPRIKKVWNKERQLEGIQRAKEKKVYKGRQAKYSKTTSNPENRTVYFQIKDLILKGVPTTSIQNMTGANRMTIYRIKKELES</sequence>
<dbReference type="SUPFAM" id="SSF53041">
    <property type="entry name" value="Resolvase-like"/>
    <property type="match status" value="1"/>
</dbReference>
<dbReference type="PROSITE" id="PS51736">
    <property type="entry name" value="RECOMBINASES_3"/>
    <property type="match status" value="1"/>
</dbReference>
<dbReference type="InterPro" id="IPR006119">
    <property type="entry name" value="Resolv_N"/>
</dbReference>
<dbReference type="SMART" id="SM00857">
    <property type="entry name" value="Resolvase"/>
    <property type="match status" value="1"/>
</dbReference>
<reference evidence="2 3" key="2">
    <citation type="submission" date="2024-03" db="EMBL/GenBank/DDBJ databases">
        <title>The Genome Sequence of Enterococcus sp. DIV0727d.</title>
        <authorList>
            <consortium name="The Broad Institute Genomics Platform"/>
            <consortium name="The Broad Institute Microbial Omics Core"/>
            <consortium name="The Broad Institute Genomic Center for Infectious Diseases"/>
            <person name="Earl A."/>
            <person name="Manson A."/>
            <person name="Gilmore M."/>
            <person name="Schwartman J."/>
            <person name="Shea T."/>
            <person name="Abouelleil A."/>
            <person name="Cao P."/>
            <person name="Chapman S."/>
            <person name="Cusick C."/>
            <person name="Young S."/>
            <person name="Neafsey D."/>
            <person name="Nusbaum C."/>
            <person name="Birren B."/>
        </authorList>
    </citation>
    <scope>NUCLEOTIDE SEQUENCE [LARGE SCALE GENOMIC DNA]</scope>
    <source>
        <strain evidence="2 3">12C11_DIV0727</strain>
    </source>
</reference>
<dbReference type="Gene3D" id="3.40.50.1390">
    <property type="entry name" value="Resolvase, N-terminal catalytic domain"/>
    <property type="match status" value="1"/>
</dbReference>
<proteinExistence type="predicted"/>
<dbReference type="Proteomes" id="UP000195080">
    <property type="component" value="Chromosome"/>
</dbReference>
<name>A0ABZ2T0Q3_9ENTE</name>
<dbReference type="EMBL" id="CP147248">
    <property type="protein sequence ID" value="WYJ84978.1"/>
    <property type="molecule type" value="Genomic_DNA"/>
</dbReference>
<dbReference type="RefSeq" id="WP_339099724.1">
    <property type="nucleotide sequence ID" value="NZ_CP147248.1"/>
</dbReference>
<dbReference type="InterPro" id="IPR036162">
    <property type="entry name" value="Resolvase-like_N_sf"/>
</dbReference>
<reference evidence="3" key="1">
    <citation type="submission" date="2017-05" db="EMBL/GenBank/DDBJ databases">
        <title>The Genome Sequence of EEnterococcus faecalis 9F2_4866.</title>
        <authorList>
            <consortium name="The Broad Institute Genomics Platform"/>
            <consortium name="The Broad Institute Genomic Center for Infectious Diseases"/>
            <person name="Earl A."/>
            <person name="Manson A."/>
            <person name="Schwartman J."/>
            <person name="Gilmore M."/>
            <person name="Abouelleil A."/>
            <person name="Cao P."/>
            <person name="Chapman S."/>
            <person name="Cusick C."/>
            <person name="Shea T."/>
            <person name="Young S."/>
            <person name="Neafsey D."/>
            <person name="Nusbaum C."/>
            <person name="Birren B."/>
        </authorList>
    </citation>
    <scope>NUCLEOTIDE SEQUENCE [LARGE SCALE GENOMIC DNA]</scope>
    <source>
        <strain evidence="3">12C11_DIV0727</strain>
    </source>
</reference>
<evidence type="ECO:0000313" key="3">
    <source>
        <dbReference type="Proteomes" id="UP000195080"/>
    </source>
</evidence>
<evidence type="ECO:0000313" key="2">
    <source>
        <dbReference type="EMBL" id="WYJ84978.1"/>
    </source>
</evidence>
<dbReference type="Gene3D" id="1.10.10.60">
    <property type="entry name" value="Homeodomain-like"/>
    <property type="match status" value="1"/>
</dbReference>
<accession>A0ABZ2T0Q3</accession>
<keyword evidence="3" id="KW-1185">Reference proteome</keyword>
<evidence type="ECO:0000259" key="1">
    <source>
        <dbReference type="PROSITE" id="PS51736"/>
    </source>
</evidence>
<protein>
    <recommendedName>
        <fullName evidence="1">Resolvase/invertase-type recombinase catalytic domain-containing protein</fullName>
    </recommendedName>
</protein>